<gene>
    <name evidence="3" type="ORF">O3P16_14755</name>
</gene>
<reference evidence="3 4" key="1">
    <citation type="submission" date="2022-12" db="EMBL/GenBank/DDBJ databases">
        <title>Chitinophagaceae gen. sp. nov., a new member of the family Chitinophagaceae, isolated from soil in a chemical factory.</title>
        <authorList>
            <person name="Ke Z."/>
        </authorList>
    </citation>
    <scope>NUCLEOTIDE SEQUENCE [LARGE SCALE GENOMIC DNA]</scope>
    <source>
        <strain evidence="3 4">LY-5</strain>
    </source>
</reference>
<organism evidence="3 4">
    <name type="scientific">Polluticaenibacter yanchengensis</name>
    <dbReference type="NCBI Taxonomy" id="3014562"/>
    <lineage>
        <taxon>Bacteria</taxon>
        <taxon>Pseudomonadati</taxon>
        <taxon>Bacteroidota</taxon>
        <taxon>Chitinophagia</taxon>
        <taxon>Chitinophagales</taxon>
        <taxon>Chitinophagaceae</taxon>
        <taxon>Polluticaenibacter</taxon>
    </lineage>
</organism>
<dbReference type="EMBL" id="JAQGEF010000022">
    <property type="protein sequence ID" value="MDA3616073.1"/>
    <property type="molecule type" value="Genomic_DNA"/>
</dbReference>
<protein>
    <submittedName>
        <fullName evidence="3">Uncharacterized protein</fullName>
    </submittedName>
</protein>
<keyword evidence="4" id="KW-1185">Reference proteome</keyword>
<feature type="region of interest" description="Disordered" evidence="1">
    <location>
        <begin position="44"/>
        <end position="63"/>
    </location>
</feature>
<evidence type="ECO:0000256" key="1">
    <source>
        <dbReference type="SAM" id="MobiDB-lite"/>
    </source>
</evidence>
<sequence length="116" mass="12974">MKFLVTILASFILFLSMKPGLEVAFLNQPIADAACCKGECTNDVAKNESDSEEDKTKSTEKSCNPFQHCCNGKIICQVKYQTVAGISEICIENNFPLRNFSFLSNYNAKCWHPPQL</sequence>
<evidence type="ECO:0000313" key="4">
    <source>
        <dbReference type="Proteomes" id="UP001210231"/>
    </source>
</evidence>
<feature type="chain" id="PRO_5047294722" evidence="2">
    <location>
        <begin position="25"/>
        <end position="116"/>
    </location>
</feature>
<evidence type="ECO:0000313" key="3">
    <source>
        <dbReference type="EMBL" id="MDA3616073.1"/>
    </source>
</evidence>
<proteinExistence type="predicted"/>
<accession>A0ABT4UMR5</accession>
<comment type="caution">
    <text evidence="3">The sequence shown here is derived from an EMBL/GenBank/DDBJ whole genome shotgun (WGS) entry which is preliminary data.</text>
</comment>
<feature type="signal peptide" evidence="2">
    <location>
        <begin position="1"/>
        <end position="24"/>
    </location>
</feature>
<dbReference type="RefSeq" id="WP_407032403.1">
    <property type="nucleotide sequence ID" value="NZ_JAQGEF010000022.1"/>
</dbReference>
<dbReference type="Proteomes" id="UP001210231">
    <property type="component" value="Unassembled WGS sequence"/>
</dbReference>
<feature type="compositionally biased region" description="Basic and acidic residues" evidence="1">
    <location>
        <begin position="45"/>
        <end position="60"/>
    </location>
</feature>
<evidence type="ECO:0000256" key="2">
    <source>
        <dbReference type="SAM" id="SignalP"/>
    </source>
</evidence>
<name>A0ABT4UMR5_9BACT</name>
<keyword evidence="2" id="KW-0732">Signal</keyword>